<evidence type="ECO:0000313" key="4">
    <source>
        <dbReference type="EMBL" id="ADG89380.1"/>
    </source>
</evidence>
<accession>D6Y5I5</accession>
<feature type="region of interest" description="Disordered" evidence="1">
    <location>
        <begin position="24"/>
        <end position="76"/>
    </location>
</feature>
<dbReference type="Proteomes" id="UP000006640">
    <property type="component" value="Chromosome"/>
</dbReference>
<evidence type="ECO:0000313" key="5">
    <source>
        <dbReference type="Proteomes" id="UP000006640"/>
    </source>
</evidence>
<dbReference type="STRING" id="469371.Tbis_2679"/>
<feature type="domain" description="DUF2510" evidence="3">
    <location>
        <begin position="6"/>
        <end position="38"/>
    </location>
</feature>
<keyword evidence="2" id="KW-0472">Membrane</keyword>
<reference evidence="4 5" key="1">
    <citation type="submission" date="2010-01" db="EMBL/GenBank/DDBJ databases">
        <title>The complete genome of Thermobispora bispora DSM 43833.</title>
        <authorList>
            <consortium name="US DOE Joint Genome Institute (JGI-PGF)"/>
            <person name="Lucas S."/>
            <person name="Copeland A."/>
            <person name="Lapidus A."/>
            <person name="Glavina del Rio T."/>
            <person name="Dalin E."/>
            <person name="Tice H."/>
            <person name="Bruce D."/>
            <person name="Goodwin L."/>
            <person name="Pitluck S."/>
            <person name="Kyrpides N."/>
            <person name="Mavromatis K."/>
            <person name="Ivanova N."/>
            <person name="Mikhailova N."/>
            <person name="Chertkov O."/>
            <person name="Brettin T."/>
            <person name="Detter J.C."/>
            <person name="Han C."/>
            <person name="Larimer F."/>
            <person name="Land M."/>
            <person name="Hauser L."/>
            <person name="Markowitz V."/>
            <person name="Cheng J.-F."/>
            <person name="Hugenholtz P."/>
            <person name="Woyke T."/>
            <person name="Wu D."/>
            <person name="Jando M."/>
            <person name="Schneider S."/>
            <person name="Klenk H.-P."/>
            <person name="Eisen J.A."/>
        </authorList>
    </citation>
    <scope>NUCLEOTIDE SEQUENCE [LARGE SCALE GENOMIC DNA]</scope>
    <source>
        <strain evidence="5">ATCC 19993 / DSM 43833 / CBS 139.67 / JCM 10125 / KCTC 9307 / NBRC 14880 / R51</strain>
    </source>
</reference>
<proteinExistence type="predicted"/>
<organism evidence="4 5">
    <name type="scientific">Thermobispora bispora (strain ATCC 19993 / DSM 43833 / CBS 139.67 / JCM 10125 / KCTC 9307 / NBRC 14880 / R51)</name>
    <dbReference type="NCBI Taxonomy" id="469371"/>
    <lineage>
        <taxon>Bacteria</taxon>
        <taxon>Bacillati</taxon>
        <taxon>Actinomycetota</taxon>
        <taxon>Actinomycetes</taxon>
        <taxon>Streptosporangiales</taxon>
        <taxon>Streptosporangiaceae</taxon>
        <taxon>Thermobispora</taxon>
    </lineage>
</organism>
<feature type="region of interest" description="Disordered" evidence="1">
    <location>
        <begin position="115"/>
        <end position="153"/>
    </location>
</feature>
<keyword evidence="2" id="KW-0812">Transmembrane</keyword>
<feature type="transmembrane region" description="Helical" evidence="2">
    <location>
        <begin position="83"/>
        <end position="108"/>
    </location>
</feature>
<dbReference type="RefSeq" id="WP_013132913.1">
    <property type="nucleotide sequence ID" value="NC_014165.1"/>
</dbReference>
<keyword evidence="2" id="KW-1133">Transmembrane helix</keyword>
<dbReference type="KEGG" id="tbi:Tbis_2679"/>
<evidence type="ECO:0000259" key="3">
    <source>
        <dbReference type="Pfam" id="PF10708"/>
    </source>
</evidence>
<dbReference type="AlphaFoldDB" id="D6Y5I5"/>
<dbReference type="HOGENOM" id="CLU_084451_0_0_11"/>
<protein>
    <recommendedName>
        <fullName evidence="3">DUF2510 domain-containing protein</fullName>
    </recommendedName>
</protein>
<dbReference type="InterPro" id="IPR018929">
    <property type="entry name" value="DUF2510"/>
</dbReference>
<dbReference type="EMBL" id="CP001874">
    <property type="protein sequence ID" value="ADG89380.1"/>
    <property type="molecule type" value="Genomic_DNA"/>
</dbReference>
<gene>
    <name evidence="4" type="ordered locus">Tbis_2679</name>
</gene>
<sequence>MTTTPAGWYPDPYGSPLLRWWDGTQWTEHTHPPVAGQSPPQPGRPQPAQQPWQPQPPAGPGPWPGQPAPIPAPGMGAPPRSSIWAWIAGGAALVVVLALILGGLLVFLNRDTSTAAQRPAPTGPLDSVVPQPSPSEDPLRPAQPSNGRIDDPVTGLSYLFPGAPWQPLTVRPQSQPGTPIWSSGYYAVSQENYDGRGNQWIGSIFAGILPESFSYDGPQDLKKVAESLLPRYESEFYPVEHKTKVVRSEAKKVGDREGWLIEFELDFSEASRTYGLAWKSERGAFVLVDRGAGQLPALMYLSIPENLDQSVLTRVLDSLEAR</sequence>
<keyword evidence="5" id="KW-1185">Reference proteome</keyword>
<evidence type="ECO:0000256" key="1">
    <source>
        <dbReference type="SAM" id="MobiDB-lite"/>
    </source>
</evidence>
<dbReference type="eggNOG" id="ENOG5033CYM">
    <property type="taxonomic scope" value="Bacteria"/>
</dbReference>
<feature type="compositionally biased region" description="Pro residues" evidence="1">
    <location>
        <begin position="53"/>
        <end position="72"/>
    </location>
</feature>
<name>D6Y5I5_THEBD</name>
<dbReference type="Pfam" id="PF10708">
    <property type="entry name" value="DUF2510"/>
    <property type="match status" value="1"/>
</dbReference>
<evidence type="ECO:0000256" key="2">
    <source>
        <dbReference type="SAM" id="Phobius"/>
    </source>
</evidence>